<dbReference type="Pfam" id="PF13640">
    <property type="entry name" value="2OG-FeII_Oxy_3"/>
    <property type="match status" value="1"/>
</dbReference>
<evidence type="ECO:0000256" key="4">
    <source>
        <dbReference type="ARBA" id="ARBA00023002"/>
    </source>
</evidence>
<evidence type="ECO:0000313" key="8">
    <source>
        <dbReference type="Proteomes" id="UP000054035"/>
    </source>
</evidence>
<dbReference type="Pfam" id="PF08238">
    <property type="entry name" value="Sel1"/>
    <property type="match status" value="4"/>
</dbReference>
<dbReference type="Proteomes" id="UP000054035">
    <property type="component" value="Unassembled WGS sequence"/>
</dbReference>
<dbReference type="InterPro" id="IPR045054">
    <property type="entry name" value="P4HA-like"/>
</dbReference>
<dbReference type="InterPro" id="IPR006620">
    <property type="entry name" value="Pro_4_hyd_alph"/>
</dbReference>
<dbReference type="PANTHER" id="PTHR10869">
    <property type="entry name" value="PROLYL 4-HYDROXYLASE ALPHA SUBUNIT"/>
    <property type="match status" value="1"/>
</dbReference>
<dbReference type="Gene3D" id="2.60.120.620">
    <property type="entry name" value="q2cbj1_9rhob like domain"/>
    <property type="match status" value="1"/>
</dbReference>
<dbReference type="SMART" id="SM00702">
    <property type="entry name" value="P4Hc"/>
    <property type="match status" value="1"/>
</dbReference>
<comment type="caution">
    <text evidence="7">The sequence shown here is derived from an EMBL/GenBank/DDBJ whole genome shotgun (WGS) entry which is preliminary data.</text>
</comment>
<dbReference type="SUPFAM" id="SSF81901">
    <property type="entry name" value="HCP-like"/>
    <property type="match status" value="2"/>
</dbReference>
<keyword evidence="2" id="KW-0479">Metal-binding</keyword>
<dbReference type="PATRIC" id="fig|53413.25.peg.56"/>
<dbReference type="GO" id="GO:0051213">
    <property type="term" value="F:dioxygenase activity"/>
    <property type="evidence" value="ECO:0007669"/>
    <property type="project" value="UniProtKB-KW"/>
</dbReference>
<evidence type="ECO:0000256" key="3">
    <source>
        <dbReference type="ARBA" id="ARBA00022964"/>
    </source>
</evidence>
<accession>A0A0N8GE51</accession>
<dbReference type="InterPro" id="IPR006597">
    <property type="entry name" value="Sel1-like"/>
</dbReference>
<dbReference type="PANTHER" id="PTHR10869:SF246">
    <property type="entry name" value="TRANSMEMBRANE PROLYL 4-HYDROXYLASE"/>
    <property type="match status" value="1"/>
</dbReference>
<keyword evidence="5" id="KW-0408">Iron</keyword>
<feature type="domain" description="Prolyl 4-hydroxylase alpha subunit" evidence="6">
    <location>
        <begin position="231"/>
        <end position="415"/>
    </location>
</feature>
<dbReference type="GO" id="GO:0005506">
    <property type="term" value="F:iron ion binding"/>
    <property type="evidence" value="ECO:0007669"/>
    <property type="project" value="InterPro"/>
</dbReference>
<evidence type="ECO:0000256" key="2">
    <source>
        <dbReference type="ARBA" id="ARBA00022723"/>
    </source>
</evidence>
<evidence type="ECO:0000259" key="6">
    <source>
        <dbReference type="SMART" id="SM00702"/>
    </source>
</evidence>
<keyword evidence="4" id="KW-0560">Oxidoreductase</keyword>
<organism evidence="7 8">
    <name type="scientific">Xanthomonas axonopodis</name>
    <dbReference type="NCBI Taxonomy" id="53413"/>
    <lineage>
        <taxon>Bacteria</taxon>
        <taxon>Pseudomonadati</taxon>
        <taxon>Pseudomonadota</taxon>
        <taxon>Gammaproteobacteria</taxon>
        <taxon>Lysobacterales</taxon>
        <taxon>Lysobacteraceae</taxon>
        <taxon>Xanthomonas</taxon>
    </lineage>
</organism>
<dbReference type="InterPro" id="IPR011990">
    <property type="entry name" value="TPR-like_helical_dom_sf"/>
</dbReference>
<gene>
    <name evidence="7" type="ORF">XAXN_00980</name>
</gene>
<dbReference type="EMBL" id="JFAQ01000010">
    <property type="protein sequence ID" value="KPL50545.1"/>
    <property type="molecule type" value="Genomic_DNA"/>
</dbReference>
<proteinExistence type="predicted"/>
<comment type="cofactor">
    <cofactor evidence="1">
        <name>L-ascorbate</name>
        <dbReference type="ChEBI" id="CHEBI:38290"/>
    </cofactor>
</comment>
<name>A0A0N8GE51_9XANT</name>
<dbReference type="RefSeq" id="WP_054318161.1">
    <property type="nucleotide sequence ID" value="NZ_JFAQ01000010.1"/>
</dbReference>
<dbReference type="AlphaFoldDB" id="A0A0N8GE51"/>
<evidence type="ECO:0000256" key="5">
    <source>
        <dbReference type="ARBA" id="ARBA00023004"/>
    </source>
</evidence>
<protein>
    <submittedName>
        <fullName evidence="7">2OG-Fe(II) oxygenase</fullName>
    </submittedName>
</protein>
<dbReference type="GO" id="GO:0031418">
    <property type="term" value="F:L-ascorbic acid binding"/>
    <property type="evidence" value="ECO:0007669"/>
    <property type="project" value="InterPro"/>
</dbReference>
<dbReference type="InterPro" id="IPR044862">
    <property type="entry name" value="Pro_4_hyd_alph_FE2OG_OXY"/>
</dbReference>
<dbReference type="Gene3D" id="1.25.40.10">
    <property type="entry name" value="Tetratricopeptide repeat domain"/>
    <property type="match status" value="2"/>
</dbReference>
<reference evidence="7 8" key="1">
    <citation type="submission" date="2014-02" db="EMBL/GenBank/DDBJ databases">
        <title>Genome sequence of Xanthomonas axonopodis DSM 3585 (T).</title>
        <authorList>
            <person name="Midha S."/>
            <person name="Patil P.B."/>
        </authorList>
    </citation>
    <scope>NUCLEOTIDE SEQUENCE [LARGE SCALE GENOMIC DNA]</scope>
    <source>
        <strain evidence="7 8">DSM 3585</strain>
    </source>
</reference>
<keyword evidence="3" id="KW-0223">Dioxygenase</keyword>
<dbReference type="GO" id="GO:0016705">
    <property type="term" value="F:oxidoreductase activity, acting on paired donors, with incorporation or reduction of molecular oxygen"/>
    <property type="evidence" value="ECO:0007669"/>
    <property type="project" value="InterPro"/>
</dbReference>
<sequence length="422" mass="45114">MRACSPPLLAELTRAAQRQQPGAINALAQALVRTGQPEQALLWYSRSAAAGDALAQVEAGRMRAYGIGCEVDAGQARAYWELAERQGAAAARYLLATLAVGEQPLALAGTAQDRLQSAAAADYPPALRAIAIQHGRVAHPERQRQCVALLERAAAGGDAVSAVLLAERLLRGEGVPPQPDAAAQLLQQLQPLGMTALTAVDIAPPDPADDTADHRIAFAPRFGPVRRHLAPRIEEYAAVLSADECRLLILLARPHLRASKVIDPNDASTQRAPVRTSRGATLDPIIIEDFAARAAQARLAACAQLPLAHAEPLSVLCYAPGEQYRAHRDYLPPGTIAADCPTAGNRQRTVYVYLNDVGAGGDTEFPVTGVRVRPRSGTLVCFDNLHADGRPDADSLDAGLPVAAGSKWLGTLWFRQQRYRHW</sequence>
<dbReference type="SMART" id="SM00671">
    <property type="entry name" value="SEL1"/>
    <property type="match status" value="3"/>
</dbReference>
<evidence type="ECO:0000256" key="1">
    <source>
        <dbReference type="ARBA" id="ARBA00001961"/>
    </source>
</evidence>
<evidence type="ECO:0000313" key="7">
    <source>
        <dbReference type="EMBL" id="KPL50545.1"/>
    </source>
</evidence>